<keyword evidence="1" id="KW-0472">Membrane</keyword>
<keyword evidence="1" id="KW-0812">Transmembrane</keyword>
<evidence type="ECO:0000256" key="1">
    <source>
        <dbReference type="SAM" id="Phobius"/>
    </source>
</evidence>
<evidence type="ECO:0000259" key="3">
    <source>
        <dbReference type="Pfam" id="PF16344"/>
    </source>
</evidence>
<dbReference type="PANTHER" id="PTHR30273">
    <property type="entry name" value="PERIPLASMIC SIGNAL SENSOR AND SIGMA FACTOR ACTIVATOR FECR-RELATED"/>
    <property type="match status" value="1"/>
</dbReference>
<evidence type="ECO:0000313" key="4">
    <source>
        <dbReference type="EMBL" id="SHF84236.1"/>
    </source>
</evidence>
<proteinExistence type="predicted"/>
<dbReference type="Gene3D" id="2.60.120.1440">
    <property type="match status" value="1"/>
</dbReference>
<evidence type="ECO:0000259" key="2">
    <source>
        <dbReference type="Pfam" id="PF04773"/>
    </source>
</evidence>
<dbReference type="InterPro" id="IPR032508">
    <property type="entry name" value="FecR_C"/>
</dbReference>
<dbReference type="OrthoDB" id="676789at2"/>
<reference evidence="4 5" key="1">
    <citation type="submission" date="2016-11" db="EMBL/GenBank/DDBJ databases">
        <authorList>
            <person name="Jaros S."/>
            <person name="Januszkiewicz K."/>
            <person name="Wedrychowicz H."/>
        </authorList>
    </citation>
    <scope>NUCLEOTIDE SEQUENCE [LARGE SCALE GENOMIC DNA]</scope>
    <source>
        <strain evidence="4 5">DSM 26910</strain>
    </source>
</reference>
<dbReference type="EMBL" id="FQUM01000010">
    <property type="protein sequence ID" value="SHF84236.1"/>
    <property type="molecule type" value="Genomic_DNA"/>
</dbReference>
<dbReference type="Gene3D" id="3.55.50.30">
    <property type="match status" value="1"/>
</dbReference>
<sequence>MEKNYTNIDVLISKAISGNATPEEMHELEQWRSAADSNRVLYERTKKAWDRSEGYLSEEQLNQDKFQLTAEYSNYLSGKIKRISRQSFIYKIAAVLAFPVALGIGWHLFNGGEKQLQLSEQFCEISSPKGHVSKCILPDGTEVWINTGSSVVYNTASFNRGIREVELEGEAYFEVTSNKENPFVVVTSHANVKVTGTSFNVVAYSDSQEFETVLAEGNIELQFNAGNRESLDIKPGQRAVYYPANNDLKIQQVEADMFTSWRNGELLFKDATLNDLVKELERIYDIKFHLKPQTLGNFRFRGMFSYNNNLIEALEKIKKTSGIDYYIENKEVWLRKTN</sequence>
<name>A0A1M5EYL3_9BACT</name>
<protein>
    <submittedName>
        <fullName evidence="4">FecR family protein</fullName>
    </submittedName>
</protein>
<gene>
    <name evidence="4" type="ORF">SAMN05444274_11081</name>
</gene>
<dbReference type="Proteomes" id="UP000184164">
    <property type="component" value="Unassembled WGS sequence"/>
</dbReference>
<evidence type="ECO:0000313" key="5">
    <source>
        <dbReference type="Proteomes" id="UP000184164"/>
    </source>
</evidence>
<accession>A0A1M5EYL3</accession>
<dbReference type="Pfam" id="PF04773">
    <property type="entry name" value="FecR"/>
    <property type="match status" value="1"/>
</dbReference>
<feature type="transmembrane region" description="Helical" evidence="1">
    <location>
        <begin position="88"/>
        <end position="109"/>
    </location>
</feature>
<feature type="domain" description="Protein FecR C-terminal" evidence="3">
    <location>
        <begin position="266"/>
        <end position="333"/>
    </location>
</feature>
<dbReference type="PANTHER" id="PTHR30273:SF2">
    <property type="entry name" value="PROTEIN FECR"/>
    <property type="match status" value="1"/>
</dbReference>
<feature type="domain" description="FecR protein" evidence="2">
    <location>
        <begin position="125"/>
        <end position="220"/>
    </location>
</feature>
<dbReference type="PIRSF" id="PIRSF018266">
    <property type="entry name" value="FecR"/>
    <property type="match status" value="1"/>
</dbReference>
<dbReference type="AlphaFoldDB" id="A0A1M5EYL3"/>
<dbReference type="STRING" id="1484053.SAMN05444274_11081"/>
<dbReference type="GO" id="GO:0016989">
    <property type="term" value="F:sigma factor antagonist activity"/>
    <property type="evidence" value="ECO:0007669"/>
    <property type="project" value="TreeGrafter"/>
</dbReference>
<keyword evidence="5" id="KW-1185">Reference proteome</keyword>
<keyword evidence="1" id="KW-1133">Transmembrane helix</keyword>
<dbReference type="InterPro" id="IPR006860">
    <property type="entry name" value="FecR"/>
</dbReference>
<dbReference type="RefSeq" id="WP_073003157.1">
    <property type="nucleotide sequence ID" value="NZ_FQUM01000010.1"/>
</dbReference>
<dbReference type="InterPro" id="IPR012373">
    <property type="entry name" value="Ferrdict_sens_TM"/>
</dbReference>
<dbReference type="Pfam" id="PF16344">
    <property type="entry name" value="FecR_C"/>
    <property type="match status" value="1"/>
</dbReference>
<organism evidence="4 5">
    <name type="scientific">Mariniphaga anaerophila</name>
    <dbReference type="NCBI Taxonomy" id="1484053"/>
    <lineage>
        <taxon>Bacteria</taxon>
        <taxon>Pseudomonadati</taxon>
        <taxon>Bacteroidota</taxon>
        <taxon>Bacteroidia</taxon>
        <taxon>Marinilabiliales</taxon>
        <taxon>Prolixibacteraceae</taxon>
        <taxon>Mariniphaga</taxon>
    </lineage>
</organism>